<sequence length="274" mass="28175">MPETLDMQTLVVMAAALVLAGALIGVLAGLFGVGGGAISVPVFYEVFRLTSVPEGVAMPLAVGTSLAIIIPTSIVSARAHARRGTVDFALLRSWIFPVLVGVVAGSVIARFAPSELFQIVFVAVASINAVKMLVGGNWRLRDSLPGRAATALSGAVIGLLSALMGIGGGAISNLFLTLHGRSMREAVSTSAGVGVLIAIPGAIGYMAAGWGKPGLPFDAIGYVSVLTLLVTLPTTLLTTRFGAGLAHAIPKELLTRLFGLFLLLVSIRFVFALI</sequence>
<reference evidence="7" key="1">
    <citation type="journal article" date="2019" name="Int. J. Syst. Evol. Microbiol.">
        <title>The Global Catalogue of Microorganisms (GCM) 10K type strain sequencing project: providing services to taxonomists for standard genome sequencing and annotation.</title>
        <authorList>
            <consortium name="The Broad Institute Genomics Platform"/>
            <consortium name="The Broad Institute Genome Sequencing Center for Infectious Disease"/>
            <person name="Wu L."/>
            <person name="Ma J."/>
        </authorList>
    </citation>
    <scope>NUCLEOTIDE SEQUENCE [LARGE SCALE GENOMIC DNA]</scope>
    <source>
        <strain evidence="7">CGMCC 1.12922</strain>
    </source>
</reference>
<dbReference type="PANTHER" id="PTHR43483:SF3">
    <property type="entry name" value="MEMBRANE TRANSPORTER PROTEIN HI_0806-RELATED"/>
    <property type="match status" value="1"/>
</dbReference>
<feature type="transmembrane region" description="Helical" evidence="5">
    <location>
        <begin position="116"/>
        <end position="134"/>
    </location>
</feature>
<accession>A0ABQ1QJ61</accession>
<feature type="transmembrane region" description="Helical" evidence="5">
    <location>
        <begin position="219"/>
        <end position="241"/>
    </location>
</feature>
<dbReference type="EMBL" id="BMGI01000001">
    <property type="protein sequence ID" value="GGD27668.1"/>
    <property type="molecule type" value="Genomic_DNA"/>
</dbReference>
<evidence type="ECO:0000313" key="7">
    <source>
        <dbReference type="Proteomes" id="UP000617355"/>
    </source>
</evidence>
<dbReference type="Pfam" id="PF01925">
    <property type="entry name" value="TauE"/>
    <property type="match status" value="1"/>
</dbReference>
<feature type="transmembrane region" description="Helical" evidence="5">
    <location>
        <begin position="187"/>
        <end position="207"/>
    </location>
</feature>
<comment type="subcellular location">
    <subcellularLocation>
        <location evidence="5">Cell membrane</location>
        <topology evidence="5">Multi-pass membrane protein</topology>
    </subcellularLocation>
    <subcellularLocation>
        <location evidence="1">Membrane</location>
        <topology evidence="1">Multi-pass membrane protein</topology>
    </subcellularLocation>
</comment>
<dbReference type="RefSeq" id="WP_229738075.1">
    <property type="nucleotide sequence ID" value="NZ_BMGI01000001.1"/>
</dbReference>
<keyword evidence="4 5" id="KW-0472">Membrane</keyword>
<evidence type="ECO:0000256" key="5">
    <source>
        <dbReference type="RuleBase" id="RU363041"/>
    </source>
</evidence>
<keyword evidence="2 5" id="KW-0812">Transmembrane</keyword>
<feature type="transmembrane region" description="Helical" evidence="5">
    <location>
        <begin position="253"/>
        <end position="273"/>
    </location>
</feature>
<feature type="transmembrane region" description="Helical" evidence="5">
    <location>
        <begin position="154"/>
        <end position="175"/>
    </location>
</feature>
<keyword evidence="5" id="KW-1003">Cell membrane</keyword>
<organism evidence="6 7">
    <name type="scientific">Sinisalibacter lacisalsi</name>
    <dbReference type="NCBI Taxonomy" id="1526570"/>
    <lineage>
        <taxon>Bacteria</taxon>
        <taxon>Pseudomonadati</taxon>
        <taxon>Pseudomonadota</taxon>
        <taxon>Alphaproteobacteria</taxon>
        <taxon>Rhodobacterales</taxon>
        <taxon>Roseobacteraceae</taxon>
        <taxon>Sinisalibacter</taxon>
    </lineage>
</organism>
<name>A0ABQ1QJ61_9RHOB</name>
<evidence type="ECO:0000256" key="1">
    <source>
        <dbReference type="ARBA" id="ARBA00004141"/>
    </source>
</evidence>
<feature type="transmembrane region" description="Helical" evidence="5">
    <location>
        <begin position="89"/>
        <end position="109"/>
    </location>
</feature>
<gene>
    <name evidence="6" type="ORF">GCM10011358_09940</name>
</gene>
<comment type="caution">
    <text evidence="6">The sequence shown here is derived from an EMBL/GenBank/DDBJ whole genome shotgun (WGS) entry which is preliminary data.</text>
</comment>
<evidence type="ECO:0000313" key="6">
    <source>
        <dbReference type="EMBL" id="GGD27668.1"/>
    </source>
</evidence>
<keyword evidence="3 5" id="KW-1133">Transmembrane helix</keyword>
<protein>
    <recommendedName>
        <fullName evidence="5">Probable membrane transporter protein</fullName>
    </recommendedName>
</protein>
<keyword evidence="7" id="KW-1185">Reference proteome</keyword>
<evidence type="ECO:0000256" key="2">
    <source>
        <dbReference type="ARBA" id="ARBA00022692"/>
    </source>
</evidence>
<evidence type="ECO:0000256" key="3">
    <source>
        <dbReference type="ARBA" id="ARBA00022989"/>
    </source>
</evidence>
<evidence type="ECO:0000256" key="4">
    <source>
        <dbReference type="ARBA" id="ARBA00023136"/>
    </source>
</evidence>
<dbReference type="PANTHER" id="PTHR43483">
    <property type="entry name" value="MEMBRANE TRANSPORTER PROTEIN HI_0806-RELATED"/>
    <property type="match status" value="1"/>
</dbReference>
<dbReference type="InterPro" id="IPR002781">
    <property type="entry name" value="TM_pro_TauE-like"/>
</dbReference>
<proteinExistence type="inferred from homology"/>
<dbReference type="Proteomes" id="UP000617355">
    <property type="component" value="Unassembled WGS sequence"/>
</dbReference>
<feature type="transmembrane region" description="Helical" evidence="5">
    <location>
        <begin position="56"/>
        <end position="77"/>
    </location>
</feature>
<feature type="transmembrane region" description="Helical" evidence="5">
    <location>
        <begin position="12"/>
        <end position="44"/>
    </location>
</feature>
<comment type="similarity">
    <text evidence="5">Belongs to the 4-toluene sulfonate uptake permease (TSUP) (TC 2.A.102) family.</text>
</comment>